<accession>A0A8S5SWJ0</accession>
<protein>
    <submittedName>
        <fullName evidence="1">ATPase</fullName>
    </submittedName>
</protein>
<organism evidence="1">
    <name type="scientific">Siphoviridae sp. ctZHD14</name>
    <dbReference type="NCBI Taxonomy" id="2827891"/>
    <lineage>
        <taxon>Viruses</taxon>
        <taxon>Duplodnaviria</taxon>
        <taxon>Heunggongvirae</taxon>
        <taxon>Uroviricota</taxon>
        <taxon>Caudoviricetes</taxon>
    </lineage>
</organism>
<reference evidence="1" key="1">
    <citation type="journal article" date="2021" name="Proc. Natl. Acad. Sci. U.S.A.">
        <title>A Catalog of Tens of Thousands of Viruses from Human Metagenomes Reveals Hidden Associations with Chronic Diseases.</title>
        <authorList>
            <person name="Tisza M.J."/>
            <person name="Buck C.B."/>
        </authorList>
    </citation>
    <scope>NUCLEOTIDE SEQUENCE</scope>
    <source>
        <strain evidence="1">CtZHD14</strain>
    </source>
</reference>
<evidence type="ECO:0000313" key="1">
    <source>
        <dbReference type="EMBL" id="DAF55334.1"/>
    </source>
</evidence>
<name>A0A8S5SWJ0_9CAUD</name>
<sequence length="103" mass="11830">MRILAMPRKTGKTITLLYASLATGIPICVRNYNAKEYLMKQARGYLSLDIPKPVDVNIDRIPSEIFVDELTDDLYRKIVLKNPEVKIIAATISYNSYWCTLEF</sequence>
<dbReference type="EMBL" id="BK032687">
    <property type="protein sequence ID" value="DAF55334.1"/>
    <property type="molecule type" value="Genomic_DNA"/>
</dbReference>
<proteinExistence type="predicted"/>